<gene>
    <name evidence="9" type="ORF">H696_00023</name>
</gene>
<dbReference type="InterPro" id="IPR052798">
    <property type="entry name" value="Giardia_VSA"/>
</dbReference>
<dbReference type="SMART" id="SM00181">
    <property type="entry name" value="EGF"/>
    <property type="match status" value="9"/>
</dbReference>
<feature type="domain" description="EGF-like" evidence="8">
    <location>
        <begin position="918"/>
        <end position="956"/>
    </location>
</feature>
<feature type="transmembrane region" description="Helical" evidence="6">
    <location>
        <begin position="1207"/>
        <end position="1226"/>
    </location>
</feature>
<evidence type="ECO:0000256" key="5">
    <source>
        <dbReference type="SAM" id="MobiDB-lite"/>
    </source>
</evidence>
<evidence type="ECO:0000313" key="10">
    <source>
        <dbReference type="Proteomes" id="UP000030693"/>
    </source>
</evidence>
<proteinExistence type="predicted"/>
<dbReference type="eggNOG" id="KOG3525">
    <property type="taxonomic scope" value="Eukaryota"/>
</dbReference>
<comment type="subcellular location">
    <subcellularLocation>
        <location evidence="1">Secreted</location>
    </subcellularLocation>
</comment>
<keyword evidence="10" id="KW-1185">Reference proteome</keyword>
<dbReference type="Gene3D" id="2.10.220.10">
    <property type="entry name" value="Hormone Receptor, Insulin-like Growth Factor Receptor 1, Chain A, domain 2"/>
    <property type="match status" value="11"/>
</dbReference>
<evidence type="ECO:0000256" key="3">
    <source>
        <dbReference type="ARBA" id="ARBA00022729"/>
    </source>
</evidence>
<evidence type="ECO:0000256" key="1">
    <source>
        <dbReference type="ARBA" id="ARBA00004613"/>
    </source>
</evidence>
<feature type="domain" description="EGF-like" evidence="8">
    <location>
        <begin position="868"/>
        <end position="901"/>
    </location>
</feature>
<dbReference type="EMBL" id="KB932201">
    <property type="protein sequence ID" value="KCV72436.1"/>
    <property type="molecule type" value="Genomic_DNA"/>
</dbReference>
<dbReference type="OrthoDB" id="10257656at2759"/>
<feature type="signal peptide" evidence="7">
    <location>
        <begin position="1"/>
        <end position="28"/>
    </location>
</feature>
<dbReference type="OMA" id="LTDCGAC"/>
<protein>
    <recommendedName>
        <fullName evidence="8">EGF-like domain-containing protein</fullName>
    </recommendedName>
</protein>
<dbReference type="RefSeq" id="XP_009492137.1">
    <property type="nucleotide sequence ID" value="XM_009493862.1"/>
</dbReference>
<evidence type="ECO:0000256" key="4">
    <source>
        <dbReference type="ARBA" id="ARBA00023180"/>
    </source>
</evidence>
<keyword evidence="4" id="KW-0325">Glycoprotein</keyword>
<evidence type="ECO:0000256" key="2">
    <source>
        <dbReference type="ARBA" id="ARBA00022525"/>
    </source>
</evidence>
<feature type="domain" description="EGF-like" evidence="8">
    <location>
        <begin position="562"/>
        <end position="594"/>
    </location>
</feature>
<sequence>MPLTRRHRRHHLLLAALCGLLLLFGVLPAGRPASANSLPHGPLDTDDLYPGNRGDFDFCPPSGVSPMELLPEDTCVRCHPNCLDCDTSFPQYCTACAAGLVLRTDGTCQRNCHSREYLGFSMLGDAICQACPAGCLHCVNAFSCTACDQAHVLDEGQCVSQCSAWGPEQPNGAPAPVDGMCHKCADMLQCVRCSGEGSHDCTECATGFRLQAGRCVAECAAGWRPTPGGQCNRVDDLCLQPAEEYGVCVTCQPGSYRSPSSGSCHRCATGCASCTDANACFACEPGFRLSGLLAVLALDSAVPLAGEDSAASQPGSASEAPTPRRAFARCVVHCPAGEYPHPTSGGACLRCAPGCASCAGPDTCEACATGWVLVRDSGTSTGRCEPCSAGHTCAECLVPGGTCFACTPGRDLLAHQGACVRACPAGFYPRPVSSGLPWNGLDMPGLPSGPAKNHPLGDCLPCWPGCQSCSGPDATQCTACADGWVFAPKYNVCLPDLCGAKTYLPPFPAPPWSHAADTADTADTTVRVKMVLGTGPGCPCQAGSPCAKCDPACEACQDTCVECDATCAMCSGPGPGACTACPGGMVLRADGTCAEHCGPEGVAHASGRCLDCGPGCLACRASGCLACGQGWLLHAGHCVPQCPDRYFPVLAESLNGSPAEGIPVGDLCLPLPDGCLELLPNSRLLCARCMAHLTLDAKFRSCQEAACPAGQYLRPGAASASASASSLPRLDSDSASDGPGECAPCPGGCDECHFAAPSPGQGPAPAAPLALPAARLAGQSDGAVVCTRCSRDMPFLNPDTGACLTACPVGMYIGSKDAECRHCPADCASCTTAHRCTSCKDRLFLLDGACLPEKPSTSFSTSAGQLEWCPDRNCSQCYNRSGACMSCSKGYHLHLATGKCLAHRCPPETVAMGGMCIDCPAGCERCSYVASPTSRLGETVCQMCLAGFFLHRGQCVRQCPATGVIVWPGAGPGGAAPAPASQTVAGACLDCSANCLACDCPAAAEEEEEEEDPRQAGSSGPAAAAGCCRQCARGFVLFQGRCHLEACPPGFFLASATDRCEPCPEGCLECEQCGPAAGGLGDGTPDGSPADGLPPPACCSVCQPGRVLFERHCHMDACPEGYFLLEGATREGRPGFAAPARSPGLGPSRASHSARGTGSGSTGAPPAGPLQCDACFPSCLECVSAAKRDCLRWEGSPRTGFSTPVKVGIAIGVVAAVALIVVLALISIRMAATRQGPGQPPKPQDQLELDLFVRLDCGPVSVGPFLPARGHAGF</sequence>
<feature type="domain" description="EGF-like" evidence="8">
    <location>
        <begin position="130"/>
        <end position="159"/>
    </location>
</feature>
<evidence type="ECO:0000259" key="8">
    <source>
        <dbReference type="SMART" id="SM00181"/>
    </source>
</evidence>
<feature type="domain" description="EGF-like" evidence="8">
    <location>
        <begin position="458"/>
        <end position="494"/>
    </location>
</feature>
<feature type="domain" description="EGF-like" evidence="8">
    <location>
        <begin position="386"/>
        <end position="420"/>
    </location>
</feature>
<keyword evidence="6" id="KW-0472">Membrane</keyword>
<dbReference type="PANTHER" id="PTHR23275:SF100">
    <property type="entry name" value="EGF-LIKE DOMAIN-CONTAINING PROTEIN"/>
    <property type="match status" value="1"/>
</dbReference>
<dbReference type="GO" id="GO:0005576">
    <property type="term" value="C:extracellular region"/>
    <property type="evidence" value="ECO:0007669"/>
    <property type="project" value="UniProtKB-SubCell"/>
</dbReference>
<dbReference type="SMART" id="SM00261">
    <property type="entry name" value="FU"/>
    <property type="match status" value="16"/>
</dbReference>
<evidence type="ECO:0000256" key="6">
    <source>
        <dbReference type="SAM" id="Phobius"/>
    </source>
</evidence>
<organism evidence="9">
    <name type="scientific">Fonticula alba</name>
    <name type="common">Slime mold</name>
    <dbReference type="NCBI Taxonomy" id="691883"/>
    <lineage>
        <taxon>Eukaryota</taxon>
        <taxon>Rotosphaerida</taxon>
        <taxon>Fonticulaceae</taxon>
        <taxon>Fonticula</taxon>
    </lineage>
</organism>
<dbReference type="GeneID" id="20524748"/>
<evidence type="ECO:0000256" key="7">
    <source>
        <dbReference type="SAM" id="SignalP"/>
    </source>
</evidence>
<dbReference type="InterPro" id="IPR009030">
    <property type="entry name" value="Growth_fac_rcpt_cys_sf"/>
</dbReference>
<feature type="chain" id="PRO_5001566872" description="EGF-like domain-containing protein" evidence="7">
    <location>
        <begin position="29"/>
        <end position="1274"/>
    </location>
</feature>
<keyword evidence="3 7" id="KW-0732">Signal</keyword>
<reference evidence="9" key="1">
    <citation type="submission" date="2013-04" db="EMBL/GenBank/DDBJ databases">
        <title>The Genome Sequence of Fonticula alba ATCC 38817.</title>
        <authorList>
            <consortium name="The Broad Institute Genomics Platform"/>
            <person name="Russ C."/>
            <person name="Cuomo C."/>
            <person name="Burger G."/>
            <person name="Gray M.W."/>
            <person name="Holland P.W.H."/>
            <person name="King N."/>
            <person name="Lang F.B.F."/>
            <person name="Roger A.J."/>
            <person name="Ruiz-Trillo I."/>
            <person name="Brown M."/>
            <person name="Walker B."/>
            <person name="Young S."/>
            <person name="Zeng Q."/>
            <person name="Gargeya S."/>
            <person name="Fitzgerald M."/>
            <person name="Haas B."/>
            <person name="Abouelleil A."/>
            <person name="Allen A.W."/>
            <person name="Alvarado L."/>
            <person name="Arachchi H.M."/>
            <person name="Berlin A.M."/>
            <person name="Chapman S.B."/>
            <person name="Gainer-Dewar J."/>
            <person name="Goldberg J."/>
            <person name="Griggs A."/>
            <person name="Gujja S."/>
            <person name="Hansen M."/>
            <person name="Howarth C."/>
            <person name="Imamovic A."/>
            <person name="Ireland A."/>
            <person name="Larimer J."/>
            <person name="McCowan C."/>
            <person name="Murphy C."/>
            <person name="Pearson M."/>
            <person name="Poon T.W."/>
            <person name="Priest M."/>
            <person name="Roberts A."/>
            <person name="Saif S."/>
            <person name="Shea T."/>
            <person name="Sisk P."/>
            <person name="Sykes S."/>
            <person name="Wortman J."/>
            <person name="Nusbaum C."/>
            <person name="Birren B."/>
        </authorList>
    </citation>
    <scope>NUCLEOTIDE SEQUENCE [LARGE SCALE GENOMIC DNA]</scope>
    <source>
        <strain evidence="9">ATCC 38817</strain>
    </source>
</reference>
<keyword evidence="2" id="KW-0964">Secreted</keyword>
<accession>A0A058ZER3</accession>
<feature type="domain" description="EGF-like" evidence="8">
    <location>
        <begin position="819"/>
        <end position="851"/>
    </location>
</feature>
<dbReference type="Proteomes" id="UP000030693">
    <property type="component" value="Unassembled WGS sequence"/>
</dbReference>
<dbReference type="Pfam" id="PF15913">
    <property type="entry name" value="Furin-like_2"/>
    <property type="match status" value="1"/>
</dbReference>
<feature type="domain" description="EGF-like" evidence="8">
    <location>
        <begin position="183"/>
        <end position="216"/>
    </location>
</feature>
<dbReference type="PANTHER" id="PTHR23275">
    <property type="entry name" value="CABRIOLET.-RELATED"/>
    <property type="match status" value="1"/>
</dbReference>
<keyword evidence="6" id="KW-0812">Transmembrane</keyword>
<dbReference type="InterPro" id="IPR006212">
    <property type="entry name" value="Furin_repeat"/>
</dbReference>
<dbReference type="SUPFAM" id="SSF57184">
    <property type="entry name" value="Growth factor receptor domain"/>
    <property type="match status" value="5"/>
</dbReference>
<dbReference type="InterPro" id="IPR043601">
    <property type="entry name" value="Rspo_Fu-CRD_dom"/>
</dbReference>
<evidence type="ECO:0000313" key="9">
    <source>
        <dbReference type="EMBL" id="KCV72436.1"/>
    </source>
</evidence>
<name>A0A058ZER3_FONAL</name>
<keyword evidence="6" id="KW-1133">Transmembrane helix</keyword>
<feature type="domain" description="EGF-like" evidence="8">
    <location>
        <begin position="350"/>
        <end position="385"/>
    </location>
</feature>
<dbReference type="InterPro" id="IPR000742">
    <property type="entry name" value="EGF"/>
</dbReference>
<feature type="region of interest" description="Disordered" evidence="5">
    <location>
        <begin position="1135"/>
        <end position="1163"/>
    </location>
</feature>
<dbReference type="AlphaFoldDB" id="A0A058ZER3"/>